<dbReference type="AlphaFoldDB" id="A0A5J6JMP4"/>
<dbReference type="KEGG" id="svn:CP980_31950"/>
<keyword evidence="1" id="KW-0238">DNA-binding</keyword>
<name>A0A5J6JMP4_STRVI</name>
<dbReference type="PANTHER" id="PTHR47894">
    <property type="entry name" value="HTH-TYPE TRANSCRIPTIONAL REGULATOR GADX"/>
    <property type="match status" value="1"/>
</dbReference>
<dbReference type="GO" id="GO:0005829">
    <property type="term" value="C:cytosol"/>
    <property type="evidence" value="ECO:0007669"/>
    <property type="project" value="TreeGrafter"/>
</dbReference>
<feature type="region of interest" description="Disordered" evidence="2">
    <location>
        <begin position="24"/>
        <end position="43"/>
    </location>
</feature>
<feature type="compositionally biased region" description="Gly residues" evidence="2">
    <location>
        <begin position="27"/>
        <end position="39"/>
    </location>
</feature>
<protein>
    <submittedName>
        <fullName evidence="4">AraC family transcriptional regulator</fullName>
    </submittedName>
</protein>
<dbReference type="InterPro" id="IPR032687">
    <property type="entry name" value="AraC-type_N"/>
</dbReference>
<feature type="compositionally biased region" description="Low complexity" evidence="2">
    <location>
        <begin position="206"/>
        <end position="215"/>
    </location>
</feature>
<evidence type="ECO:0000259" key="3">
    <source>
        <dbReference type="Pfam" id="PF12625"/>
    </source>
</evidence>
<dbReference type="EMBL" id="CP023692">
    <property type="protein sequence ID" value="QEV49076.1"/>
    <property type="molecule type" value="Genomic_DNA"/>
</dbReference>
<keyword evidence="5" id="KW-1185">Reference proteome</keyword>
<gene>
    <name evidence="4" type="ORF">CP980_31950</name>
</gene>
<reference evidence="4 5" key="1">
    <citation type="submission" date="2017-09" db="EMBL/GenBank/DDBJ databases">
        <authorList>
            <person name="Lee N."/>
            <person name="Cho B.-K."/>
        </authorList>
    </citation>
    <scope>NUCLEOTIDE SEQUENCE [LARGE SCALE GENOMIC DNA]</scope>
    <source>
        <strain evidence="4 5">ATCC 27476</strain>
    </source>
</reference>
<dbReference type="Pfam" id="PF12625">
    <property type="entry name" value="Arabinose_bd"/>
    <property type="match status" value="1"/>
</dbReference>
<proteinExistence type="predicted"/>
<feature type="region of interest" description="Disordered" evidence="2">
    <location>
        <begin position="206"/>
        <end position="227"/>
    </location>
</feature>
<dbReference type="GO" id="GO:0000976">
    <property type="term" value="F:transcription cis-regulatory region binding"/>
    <property type="evidence" value="ECO:0007669"/>
    <property type="project" value="TreeGrafter"/>
</dbReference>
<evidence type="ECO:0000313" key="4">
    <source>
        <dbReference type="EMBL" id="QEV49076.1"/>
    </source>
</evidence>
<evidence type="ECO:0000313" key="5">
    <source>
        <dbReference type="Proteomes" id="UP000325563"/>
    </source>
</evidence>
<accession>A0A5J6JMP4</accession>
<sequence length="239" mass="23854">MPSIEPSTVAASYARAVLNAGADAPGAEGGADGTAGPGAWGSPLDRLPFTEVRALWDSVIGGADGASGAGGGDPHAGLRVGDAIKPGSLHVLGHVVLTCASLAEAAEAAVRYHPLVSQAGTVTVHRGAGTTRIGYRPTVDPAAMHPQQVEAVVTGMVRAARWIAGDGWAPRSVSFTHARTGSAEPYGRILGCPVAFGAPRTRSSWATATSTGAAPRTTPNSAPCTGPTPTGCCASCRSP</sequence>
<dbReference type="GeneID" id="95615871"/>
<feature type="domain" description="HTH-type transcriptional regulator AraC-type N-terminal" evidence="3">
    <location>
        <begin position="72"/>
        <end position="202"/>
    </location>
</feature>
<evidence type="ECO:0000256" key="1">
    <source>
        <dbReference type="ARBA" id="ARBA00023125"/>
    </source>
</evidence>
<dbReference type="PANTHER" id="PTHR47894:SF1">
    <property type="entry name" value="HTH-TYPE TRANSCRIPTIONAL REGULATOR VQSM"/>
    <property type="match status" value="1"/>
</dbReference>
<dbReference type="Proteomes" id="UP000325563">
    <property type="component" value="Chromosome"/>
</dbReference>
<dbReference type="RefSeq" id="WP_150529720.1">
    <property type="nucleotide sequence ID" value="NZ_CP023692.1"/>
</dbReference>
<dbReference type="GO" id="GO:0003700">
    <property type="term" value="F:DNA-binding transcription factor activity"/>
    <property type="evidence" value="ECO:0007669"/>
    <property type="project" value="TreeGrafter"/>
</dbReference>
<organism evidence="4 5">
    <name type="scientific">Streptomyces vinaceus</name>
    <dbReference type="NCBI Taxonomy" id="1960"/>
    <lineage>
        <taxon>Bacteria</taxon>
        <taxon>Bacillati</taxon>
        <taxon>Actinomycetota</taxon>
        <taxon>Actinomycetes</taxon>
        <taxon>Kitasatosporales</taxon>
        <taxon>Streptomycetaceae</taxon>
        <taxon>Streptomyces</taxon>
    </lineage>
</organism>
<evidence type="ECO:0000256" key="2">
    <source>
        <dbReference type="SAM" id="MobiDB-lite"/>
    </source>
</evidence>